<comment type="subcellular location">
    <subcellularLocation>
        <location evidence="1">Cell membrane</location>
        <topology evidence="1">Multi-pass membrane protein</topology>
    </subcellularLocation>
</comment>
<sequence length="412" mass="43857">MTDDARVKVGPHNRRRRIILWLKDPRVRALLTLLVIGIVAFALRGHYHLFQDGWDAIKAANNWYITVAVVAMALAMVFQAEVMVVLLRSAGVAVKRTSANALGFAANAWSATFPGGPAISAAMIFREQLKWGSTPVIASWYMVISGVLSGAGMAILGFGSMFFVTADLHPYSMATTIVVLILLAFGANWVARHPDRVERWLQKVLAAFNRWRNAPEERWSDKVSGFADQLGAVELKPTKLGWSVILSLLNWVAEIFCLLFCVLAVGGEAPVAGVVLAFITAKLVGQAQVTPGGLGPVDAALTGMLVGVAQMGSGKAFAAVIVFRMISFVGLAIVGWLVFVWTFVLDSRPHGEGPTLRQIVGGDAARSGADSPADTDGGGDAAASGDPEESGEPGAESPEDTARPRPVDEPEP</sequence>
<gene>
    <name evidence="8" type="ORF">DIW82_00470</name>
</gene>
<dbReference type="PANTHER" id="PTHR39087:SF2">
    <property type="entry name" value="UPF0104 MEMBRANE PROTEIN MJ1595"/>
    <property type="match status" value="1"/>
</dbReference>
<evidence type="ECO:0000256" key="3">
    <source>
        <dbReference type="ARBA" id="ARBA00022692"/>
    </source>
</evidence>
<proteinExistence type="predicted"/>
<dbReference type="GO" id="GO:0005886">
    <property type="term" value="C:plasma membrane"/>
    <property type="evidence" value="ECO:0007669"/>
    <property type="project" value="UniProtKB-SubCell"/>
</dbReference>
<feature type="transmembrane region" description="Helical" evidence="7">
    <location>
        <begin position="244"/>
        <end position="266"/>
    </location>
</feature>
<comment type="caution">
    <text evidence="8">The sequence shown here is derived from an EMBL/GenBank/DDBJ whole genome shotgun (WGS) entry which is preliminary data.</text>
</comment>
<dbReference type="PANTHER" id="PTHR39087">
    <property type="entry name" value="UPF0104 MEMBRANE PROTEIN MJ1595"/>
    <property type="match status" value="1"/>
</dbReference>
<keyword evidence="4 7" id="KW-1133">Transmembrane helix</keyword>
<evidence type="ECO:0000256" key="7">
    <source>
        <dbReference type="SAM" id="Phobius"/>
    </source>
</evidence>
<name>A0A3D4SVJ5_9CORY</name>
<dbReference type="AlphaFoldDB" id="A0A3D4SVJ5"/>
<reference evidence="8 9" key="1">
    <citation type="journal article" date="2018" name="Nat. Biotechnol.">
        <title>A standardized bacterial taxonomy based on genome phylogeny substantially revises the tree of life.</title>
        <authorList>
            <person name="Parks D.H."/>
            <person name="Chuvochina M."/>
            <person name="Waite D.W."/>
            <person name="Rinke C."/>
            <person name="Skarshewski A."/>
            <person name="Chaumeil P.A."/>
            <person name="Hugenholtz P."/>
        </authorList>
    </citation>
    <scope>NUCLEOTIDE SEQUENCE [LARGE SCALE GENOMIC DNA]</scope>
    <source>
        <strain evidence="8">UBA11247</strain>
    </source>
</reference>
<dbReference type="RefSeq" id="WP_273050879.1">
    <property type="nucleotide sequence ID" value="NZ_DAITTW010000057.1"/>
</dbReference>
<protein>
    <recommendedName>
        <fullName evidence="10">TIGR00374 family protein</fullName>
    </recommendedName>
</protein>
<dbReference type="STRING" id="863239.GCA_000213935_01391"/>
<keyword evidence="5 7" id="KW-0472">Membrane</keyword>
<dbReference type="InterPro" id="IPR022791">
    <property type="entry name" value="L-PG_synthase/AglD"/>
</dbReference>
<evidence type="ECO:0000313" key="8">
    <source>
        <dbReference type="EMBL" id="HCT13296.1"/>
    </source>
</evidence>
<feature type="compositionally biased region" description="Basic and acidic residues" evidence="6">
    <location>
        <begin position="400"/>
        <end position="412"/>
    </location>
</feature>
<accession>A0A3D4SVJ5</accession>
<feature type="compositionally biased region" description="Low complexity" evidence="6">
    <location>
        <begin position="367"/>
        <end position="385"/>
    </location>
</feature>
<keyword evidence="3 7" id="KW-0812">Transmembrane</keyword>
<dbReference type="Pfam" id="PF03706">
    <property type="entry name" value="LPG_synthase_TM"/>
    <property type="match status" value="1"/>
</dbReference>
<feature type="region of interest" description="Disordered" evidence="6">
    <location>
        <begin position="354"/>
        <end position="412"/>
    </location>
</feature>
<evidence type="ECO:0000256" key="2">
    <source>
        <dbReference type="ARBA" id="ARBA00022475"/>
    </source>
</evidence>
<feature type="transmembrane region" description="Helical" evidence="7">
    <location>
        <begin position="171"/>
        <end position="191"/>
    </location>
</feature>
<evidence type="ECO:0000256" key="1">
    <source>
        <dbReference type="ARBA" id="ARBA00004651"/>
    </source>
</evidence>
<feature type="transmembrane region" description="Helical" evidence="7">
    <location>
        <begin position="25"/>
        <end position="43"/>
    </location>
</feature>
<dbReference type="Proteomes" id="UP000261739">
    <property type="component" value="Unassembled WGS sequence"/>
</dbReference>
<feature type="transmembrane region" description="Helical" evidence="7">
    <location>
        <begin position="140"/>
        <end position="165"/>
    </location>
</feature>
<dbReference type="NCBIfam" id="TIGR00374">
    <property type="entry name" value="flippase-like domain"/>
    <property type="match status" value="1"/>
</dbReference>
<dbReference type="EMBL" id="DQID01000008">
    <property type="protein sequence ID" value="HCT13296.1"/>
    <property type="molecule type" value="Genomic_DNA"/>
</dbReference>
<evidence type="ECO:0000313" key="9">
    <source>
        <dbReference type="Proteomes" id="UP000261739"/>
    </source>
</evidence>
<organism evidence="8 9">
    <name type="scientific">Corynebacterium nuruki</name>
    <dbReference type="NCBI Taxonomy" id="1032851"/>
    <lineage>
        <taxon>Bacteria</taxon>
        <taxon>Bacillati</taxon>
        <taxon>Actinomycetota</taxon>
        <taxon>Actinomycetes</taxon>
        <taxon>Mycobacteriales</taxon>
        <taxon>Corynebacteriaceae</taxon>
        <taxon>Corynebacterium</taxon>
    </lineage>
</organism>
<evidence type="ECO:0008006" key="10">
    <source>
        <dbReference type="Google" id="ProtNLM"/>
    </source>
</evidence>
<keyword evidence="2" id="KW-1003">Cell membrane</keyword>
<evidence type="ECO:0000256" key="4">
    <source>
        <dbReference type="ARBA" id="ARBA00022989"/>
    </source>
</evidence>
<evidence type="ECO:0000256" key="6">
    <source>
        <dbReference type="SAM" id="MobiDB-lite"/>
    </source>
</evidence>
<evidence type="ECO:0000256" key="5">
    <source>
        <dbReference type="ARBA" id="ARBA00023136"/>
    </source>
</evidence>
<feature type="transmembrane region" description="Helical" evidence="7">
    <location>
        <begin position="316"/>
        <end position="344"/>
    </location>
</feature>
<feature type="transmembrane region" description="Helical" evidence="7">
    <location>
        <begin position="63"/>
        <end position="87"/>
    </location>
</feature>